<evidence type="ECO:0000313" key="17">
    <source>
        <dbReference type="EMBL" id="CAD2178685.1"/>
    </source>
</evidence>
<keyword evidence="7" id="KW-0547">Nucleotide-binding</keyword>
<evidence type="ECO:0000256" key="10">
    <source>
        <dbReference type="ARBA" id="ARBA00023134"/>
    </source>
</evidence>
<keyword evidence="5" id="KW-0963">Cytoplasm</keyword>
<dbReference type="FunFam" id="3.30.70.1230:FF:000007">
    <property type="entry name" value="Guanylate cyclase soluble subunit alpha-3"/>
    <property type="match status" value="1"/>
</dbReference>
<dbReference type="AlphaFoldDB" id="A0A6V7VUU9"/>
<accession>A0A6V7VUU9</accession>
<dbReference type="InterPro" id="IPR024096">
    <property type="entry name" value="NO_sig/Golgi_transp_ligand-bd"/>
</dbReference>
<feature type="region of interest" description="Disordered" evidence="15">
    <location>
        <begin position="359"/>
        <end position="386"/>
    </location>
</feature>
<dbReference type="GO" id="GO:0004383">
    <property type="term" value="F:guanylate cyclase activity"/>
    <property type="evidence" value="ECO:0007669"/>
    <property type="project" value="UniProtKB-EC"/>
</dbReference>
<feature type="region of interest" description="Disordered" evidence="15">
    <location>
        <begin position="195"/>
        <end position="223"/>
    </location>
</feature>
<dbReference type="GO" id="GO:0019934">
    <property type="term" value="P:cGMP-mediated signaling"/>
    <property type="evidence" value="ECO:0007669"/>
    <property type="project" value="TreeGrafter"/>
</dbReference>
<dbReference type="GO" id="GO:0005525">
    <property type="term" value="F:GTP binding"/>
    <property type="evidence" value="ECO:0007669"/>
    <property type="project" value="UniProtKB-KW"/>
</dbReference>
<keyword evidence="6" id="KW-0349">Heme</keyword>
<evidence type="ECO:0000256" key="1">
    <source>
        <dbReference type="ARBA" id="ARBA00001436"/>
    </source>
</evidence>
<keyword evidence="12" id="KW-0141">cGMP biosynthesis</keyword>
<feature type="region of interest" description="Disordered" evidence="15">
    <location>
        <begin position="734"/>
        <end position="759"/>
    </location>
</feature>
<feature type="domain" description="Guanylate cyclase" evidence="16">
    <location>
        <begin position="516"/>
        <end position="644"/>
    </location>
</feature>
<evidence type="ECO:0000256" key="11">
    <source>
        <dbReference type="ARBA" id="ARBA00023239"/>
    </source>
</evidence>
<comment type="catalytic activity">
    <reaction evidence="1">
        <text>GTP = 3',5'-cyclic GMP + diphosphate</text>
        <dbReference type="Rhea" id="RHEA:13665"/>
        <dbReference type="ChEBI" id="CHEBI:33019"/>
        <dbReference type="ChEBI" id="CHEBI:37565"/>
        <dbReference type="ChEBI" id="CHEBI:57746"/>
        <dbReference type="EC" id="4.6.1.2"/>
    </reaction>
</comment>
<dbReference type="Pfam" id="PF07701">
    <property type="entry name" value="HNOBA"/>
    <property type="match status" value="1"/>
</dbReference>
<dbReference type="InterPro" id="IPR011645">
    <property type="entry name" value="HNOB_dom_associated"/>
</dbReference>
<keyword evidence="10" id="KW-0342">GTP-binding</keyword>
<keyword evidence="9 14" id="KW-0175">Coiled coil</keyword>
<keyword evidence="11 13" id="KW-0456">Lyase</keyword>
<dbReference type="PROSITE" id="PS50125">
    <property type="entry name" value="GUANYLATE_CYCLASE_2"/>
    <property type="match status" value="1"/>
</dbReference>
<dbReference type="PANTHER" id="PTHR45655:SF16">
    <property type="entry name" value="SOLUBLE GUANYLATE CYCLASE GCY-36"/>
    <property type="match status" value="1"/>
</dbReference>
<feature type="coiled-coil region" evidence="14">
    <location>
        <begin position="461"/>
        <end position="491"/>
    </location>
</feature>
<comment type="caution">
    <text evidence="17">The sequence shown here is derived from an EMBL/GenBank/DDBJ whole genome shotgun (WGS) entry which is preliminary data.</text>
</comment>
<dbReference type="CDD" id="cd07302">
    <property type="entry name" value="CHD"/>
    <property type="match status" value="1"/>
</dbReference>
<evidence type="ECO:0000256" key="5">
    <source>
        <dbReference type="ARBA" id="ARBA00022490"/>
    </source>
</evidence>
<evidence type="ECO:0000256" key="4">
    <source>
        <dbReference type="ARBA" id="ARBA00012202"/>
    </source>
</evidence>
<organism evidence="17 18">
    <name type="scientific">Meloidogyne enterolobii</name>
    <name type="common">Root-knot nematode worm</name>
    <name type="synonym">Meloidogyne mayaguensis</name>
    <dbReference type="NCBI Taxonomy" id="390850"/>
    <lineage>
        <taxon>Eukaryota</taxon>
        <taxon>Metazoa</taxon>
        <taxon>Ecdysozoa</taxon>
        <taxon>Nematoda</taxon>
        <taxon>Chromadorea</taxon>
        <taxon>Rhabditida</taxon>
        <taxon>Tylenchina</taxon>
        <taxon>Tylenchomorpha</taxon>
        <taxon>Tylenchoidea</taxon>
        <taxon>Meloidogynidae</taxon>
        <taxon>Meloidogyninae</taxon>
        <taxon>Meloidogyne</taxon>
    </lineage>
</organism>
<sequence length="759" mass="85700">MFGFIHESIRQMMIRMFGEEFWKEAMHKAGFESGKENVINHHYPDSDTYAIVDSVSNLAKIPREEIWEMYGGFLVEYTMETGWDQMLRAMSQNLKGFLDNLDSLHYFIDHVVYKANLRGPSFRCEENLDKTITLHYFTSRSGLYPIVKGVIREVARRVFTMEISITVTGRTQRTVQMSAGERVEEHVTFLIKLGQSRQTSPTQQNNDLKELEENQQQQQHNNRIPSITNEGVEGELSVLFSANDRLLEEPLIPSPCPTWQSSQTNTIIDSFSDWELRIGKADYAGLLPYHIVVDRDCRLVQFGKALYNHVTPELLQPGTPLVRIFEIYRPQIPLDFESICNFINAVFVLQVRTSPLSLQQSQQGGGSQQTSQRSPTDLPPTSNEGGFEELSVAMHAQHLKLKGQMMMMSSGNELMYLCSPYVTSIPELLKYGLRLSSIPLHDATRDLILLNQQRLSDVEANLQLEANNEQLEQMARDLEAEKKKTDTLLREMLPASVATALINGYSVDAREYPEATVLFCDVPAFQSIVPFCQPKGIVRILNDLFTKFDRLVTLHDVYKVETVGDSYMTVGGVPESVSDHCERICHLALGMIWEARGVMDPVSKNGLRVRCGIHTGNIVAGVVGVKMPRFCLFGDTVNTAARMESHSPQGMVHTSESATRSAQRTGRFEFVCRGQVPIKGKGLMRTFFLLRSFKKSVWEIIDRVRDENINSIDGYEELASGMDLRGSSQLKIQNNSGRGMTNADEMDGINTKSPLCTVT</sequence>
<keyword evidence="6" id="KW-0479">Metal-binding</keyword>
<proteinExistence type="inferred from homology"/>
<dbReference type="Pfam" id="PF00211">
    <property type="entry name" value="Guanylate_cyc"/>
    <property type="match status" value="1"/>
</dbReference>
<evidence type="ECO:0000256" key="15">
    <source>
        <dbReference type="SAM" id="MobiDB-lite"/>
    </source>
</evidence>
<evidence type="ECO:0000256" key="3">
    <source>
        <dbReference type="ARBA" id="ARBA00004496"/>
    </source>
</evidence>
<dbReference type="Gene3D" id="3.30.70.1230">
    <property type="entry name" value="Nucleotide cyclase"/>
    <property type="match status" value="1"/>
</dbReference>
<comment type="similarity">
    <text evidence="13">Belongs to the adenylyl cyclase class-4/guanylyl cyclase family.</text>
</comment>
<dbReference type="Gene3D" id="6.10.250.780">
    <property type="match status" value="1"/>
</dbReference>
<evidence type="ECO:0000256" key="14">
    <source>
        <dbReference type="SAM" id="Coils"/>
    </source>
</evidence>
<evidence type="ECO:0000256" key="8">
    <source>
        <dbReference type="ARBA" id="ARBA00023004"/>
    </source>
</evidence>
<dbReference type="PANTHER" id="PTHR45655">
    <property type="entry name" value="GUANYLATE CYCLASE SOLUBLE SUBUNIT BETA-2"/>
    <property type="match status" value="1"/>
</dbReference>
<evidence type="ECO:0000313" key="18">
    <source>
        <dbReference type="Proteomes" id="UP000580250"/>
    </source>
</evidence>
<protein>
    <recommendedName>
        <fullName evidence="4">guanylate cyclase</fullName>
        <ecNumber evidence="4">4.6.1.2</ecNumber>
    </recommendedName>
</protein>
<dbReference type="PROSITE" id="PS00452">
    <property type="entry name" value="GUANYLATE_CYCLASE_1"/>
    <property type="match status" value="1"/>
</dbReference>
<feature type="compositionally biased region" description="Polar residues" evidence="15">
    <location>
        <begin position="750"/>
        <end position="759"/>
    </location>
</feature>
<comment type="cofactor">
    <cofactor evidence="2">
        <name>heme</name>
        <dbReference type="ChEBI" id="CHEBI:30413"/>
    </cofactor>
</comment>
<dbReference type="InterPro" id="IPR042463">
    <property type="entry name" value="HNOB_dom_associated_sf"/>
</dbReference>
<dbReference type="InterPro" id="IPR029787">
    <property type="entry name" value="Nucleotide_cyclase"/>
</dbReference>
<dbReference type="InterPro" id="IPR038158">
    <property type="entry name" value="H-NOX_domain_sf"/>
</dbReference>
<evidence type="ECO:0000256" key="7">
    <source>
        <dbReference type="ARBA" id="ARBA00022741"/>
    </source>
</evidence>
<evidence type="ECO:0000259" key="16">
    <source>
        <dbReference type="PROSITE" id="PS50125"/>
    </source>
</evidence>
<evidence type="ECO:0000256" key="9">
    <source>
        <dbReference type="ARBA" id="ARBA00023054"/>
    </source>
</evidence>
<feature type="compositionally biased region" description="Low complexity" evidence="15">
    <location>
        <begin position="359"/>
        <end position="376"/>
    </location>
</feature>
<dbReference type="Gene3D" id="3.90.1520.10">
    <property type="entry name" value="H-NOX domain"/>
    <property type="match status" value="1"/>
</dbReference>
<keyword evidence="8" id="KW-0408">Iron</keyword>
<reference evidence="17 18" key="1">
    <citation type="submission" date="2020-08" db="EMBL/GenBank/DDBJ databases">
        <authorList>
            <person name="Koutsovoulos G."/>
            <person name="Danchin GJ E."/>
        </authorList>
    </citation>
    <scope>NUCLEOTIDE SEQUENCE [LARGE SCALE GENOMIC DNA]</scope>
</reference>
<dbReference type="SUPFAM" id="SSF55073">
    <property type="entry name" value="Nucleotide cyclase"/>
    <property type="match status" value="1"/>
</dbReference>
<dbReference type="InterPro" id="IPR011644">
    <property type="entry name" value="Heme_NO-bd"/>
</dbReference>
<dbReference type="Proteomes" id="UP000580250">
    <property type="component" value="Unassembled WGS sequence"/>
</dbReference>
<evidence type="ECO:0000256" key="6">
    <source>
        <dbReference type="ARBA" id="ARBA00022617"/>
    </source>
</evidence>
<dbReference type="FunFam" id="3.90.1520.10:FF:000005">
    <property type="entry name" value="Soluble guanylate cyclase gcy-36"/>
    <property type="match status" value="1"/>
</dbReference>
<dbReference type="GO" id="GO:0008074">
    <property type="term" value="C:guanylate cyclase complex, soluble"/>
    <property type="evidence" value="ECO:0007669"/>
    <property type="project" value="TreeGrafter"/>
</dbReference>
<dbReference type="InterPro" id="IPR001054">
    <property type="entry name" value="A/G_cyclase"/>
</dbReference>
<dbReference type="OrthoDB" id="6127067at2759"/>
<name>A0A6V7VUU9_MELEN</name>
<evidence type="ECO:0000256" key="13">
    <source>
        <dbReference type="RuleBase" id="RU000405"/>
    </source>
</evidence>
<dbReference type="Pfam" id="PF07700">
    <property type="entry name" value="HNOB"/>
    <property type="match status" value="1"/>
</dbReference>
<dbReference type="SMART" id="SM00044">
    <property type="entry name" value="CYCc"/>
    <property type="match status" value="1"/>
</dbReference>
<dbReference type="GO" id="GO:0020037">
    <property type="term" value="F:heme binding"/>
    <property type="evidence" value="ECO:0007669"/>
    <property type="project" value="InterPro"/>
</dbReference>
<dbReference type="GO" id="GO:0070482">
    <property type="term" value="P:response to oxygen levels"/>
    <property type="evidence" value="ECO:0007669"/>
    <property type="project" value="TreeGrafter"/>
</dbReference>
<gene>
    <name evidence="17" type="ORF">MENT_LOCUS30636</name>
</gene>
<evidence type="ECO:0000256" key="12">
    <source>
        <dbReference type="ARBA" id="ARBA00023293"/>
    </source>
</evidence>
<evidence type="ECO:0000256" key="2">
    <source>
        <dbReference type="ARBA" id="ARBA00001971"/>
    </source>
</evidence>
<dbReference type="EMBL" id="CAJEWN010000325">
    <property type="protein sequence ID" value="CAD2178685.1"/>
    <property type="molecule type" value="Genomic_DNA"/>
</dbReference>
<dbReference type="Gene3D" id="3.30.450.260">
    <property type="entry name" value="Haem NO binding associated domain"/>
    <property type="match status" value="1"/>
</dbReference>
<comment type="subcellular location">
    <subcellularLocation>
        <location evidence="3">Cytoplasm</location>
    </subcellularLocation>
</comment>
<dbReference type="SUPFAM" id="SSF111126">
    <property type="entry name" value="Ligand-binding domain in the NO signalling and Golgi transport"/>
    <property type="match status" value="1"/>
</dbReference>
<dbReference type="InterPro" id="IPR018297">
    <property type="entry name" value="A/G_cyclase_CS"/>
</dbReference>
<dbReference type="EC" id="4.6.1.2" evidence="4"/>